<keyword evidence="1" id="KW-0472">Membrane</keyword>
<gene>
    <name evidence="2" type="ORF">GDO54_003521</name>
</gene>
<protein>
    <submittedName>
        <fullName evidence="2">Uncharacterized protein</fullName>
    </submittedName>
</protein>
<feature type="transmembrane region" description="Helical" evidence="1">
    <location>
        <begin position="35"/>
        <end position="54"/>
    </location>
</feature>
<keyword evidence="3" id="KW-1185">Reference proteome</keyword>
<dbReference type="AlphaFoldDB" id="A0AAV2ZJB3"/>
<keyword evidence="1" id="KW-1133">Transmembrane helix</keyword>
<dbReference type="Proteomes" id="UP001181693">
    <property type="component" value="Unassembled WGS sequence"/>
</dbReference>
<reference evidence="2" key="1">
    <citation type="thesis" date="2020" institute="ProQuest LLC" country="789 East Eisenhower Parkway, Ann Arbor, MI, USA">
        <title>Comparative Genomics and Chromosome Evolution.</title>
        <authorList>
            <person name="Mudd A.B."/>
        </authorList>
    </citation>
    <scope>NUCLEOTIDE SEQUENCE</scope>
    <source>
        <strain evidence="2">1538</strain>
        <tissue evidence="2">Blood</tissue>
    </source>
</reference>
<name>A0AAV2ZJB3_PYXAD</name>
<dbReference type="EMBL" id="DYDO01000011">
    <property type="protein sequence ID" value="DBA16091.1"/>
    <property type="molecule type" value="Genomic_DNA"/>
</dbReference>
<evidence type="ECO:0000256" key="1">
    <source>
        <dbReference type="SAM" id="Phobius"/>
    </source>
</evidence>
<evidence type="ECO:0000313" key="3">
    <source>
        <dbReference type="Proteomes" id="UP001181693"/>
    </source>
</evidence>
<sequence length="83" mass="9665">MYFSSNKAVIRVIIYILKMVIPVQVSRRMLTLPSVNYHTIIVVLFRLLLPYLSWKTFSNPTEWLPLSLQFSAILLLIMIVSIP</sequence>
<keyword evidence="1" id="KW-0812">Transmembrane</keyword>
<proteinExistence type="predicted"/>
<evidence type="ECO:0000313" key="2">
    <source>
        <dbReference type="EMBL" id="DBA16091.1"/>
    </source>
</evidence>
<feature type="transmembrane region" description="Helical" evidence="1">
    <location>
        <begin position="66"/>
        <end position="82"/>
    </location>
</feature>
<comment type="caution">
    <text evidence="2">The sequence shown here is derived from an EMBL/GenBank/DDBJ whole genome shotgun (WGS) entry which is preliminary data.</text>
</comment>
<organism evidence="2 3">
    <name type="scientific">Pyxicephalus adspersus</name>
    <name type="common">African bullfrog</name>
    <dbReference type="NCBI Taxonomy" id="30357"/>
    <lineage>
        <taxon>Eukaryota</taxon>
        <taxon>Metazoa</taxon>
        <taxon>Chordata</taxon>
        <taxon>Craniata</taxon>
        <taxon>Vertebrata</taxon>
        <taxon>Euteleostomi</taxon>
        <taxon>Amphibia</taxon>
        <taxon>Batrachia</taxon>
        <taxon>Anura</taxon>
        <taxon>Neobatrachia</taxon>
        <taxon>Ranoidea</taxon>
        <taxon>Pyxicephalidae</taxon>
        <taxon>Pyxicephalinae</taxon>
        <taxon>Pyxicephalus</taxon>
    </lineage>
</organism>
<accession>A0AAV2ZJB3</accession>